<dbReference type="SUPFAM" id="SSF103473">
    <property type="entry name" value="MFS general substrate transporter"/>
    <property type="match status" value="1"/>
</dbReference>
<dbReference type="STRING" id="4555.A0A368PHH4"/>
<dbReference type="PRINTS" id="PR00171">
    <property type="entry name" value="SUGRTRNSPORT"/>
</dbReference>
<evidence type="ECO:0000256" key="3">
    <source>
        <dbReference type="ARBA" id="ARBA00022692"/>
    </source>
</evidence>
<reference evidence="9" key="1">
    <citation type="journal article" date="2012" name="Nat. Biotechnol.">
        <title>Reference genome sequence of the model plant Setaria.</title>
        <authorList>
            <person name="Bennetzen J.L."/>
            <person name="Schmutz J."/>
            <person name="Wang H."/>
            <person name="Percifield R."/>
            <person name="Hawkins J."/>
            <person name="Pontaroli A.C."/>
            <person name="Estep M."/>
            <person name="Feng L."/>
            <person name="Vaughn J.N."/>
            <person name="Grimwood J."/>
            <person name="Jenkins J."/>
            <person name="Barry K."/>
            <person name="Lindquist E."/>
            <person name="Hellsten U."/>
            <person name="Deshpande S."/>
            <person name="Wang X."/>
            <person name="Wu X."/>
            <person name="Mitros T."/>
            <person name="Triplett J."/>
            <person name="Yang X."/>
            <person name="Ye C.Y."/>
            <person name="Mauro-Herrera M."/>
            <person name="Wang L."/>
            <person name="Li P."/>
            <person name="Sharma M."/>
            <person name="Sharma R."/>
            <person name="Ronald P.C."/>
            <person name="Panaud O."/>
            <person name="Kellogg E.A."/>
            <person name="Brutnell T.P."/>
            <person name="Doust A.N."/>
            <person name="Tuskan G.A."/>
            <person name="Rokhsar D."/>
            <person name="Devos K.M."/>
        </authorList>
    </citation>
    <scope>NUCLEOTIDE SEQUENCE [LARGE SCALE GENOMIC DNA]</scope>
    <source>
        <strain evidence="9">Yugu1</strain>
    </source>
</reference>
<keyword evidence="5 7" id="KW-0472">Membrane</keyword>
<evidence type="ECO:0000256" key="4">
    <source>
        <dbReference type="ARBA" id="ARBA00022989"/>
    </source>
</evidence>
<keyword evidence="2" id="KW-0813">Transport</keyword>
<dbReference type="KEGG" id="sita:101771517"/>
<feature type="domain" description="Major facilitator superfamily (MFS) profile" evidence="8">
    <location>
        <begin position="37"/>
        <end position="157"/>
    </location>
</feature>
<feature type="region of interest" description="Disordered" evidence="6">
    <location>
        <begin position="1"/>
        <end position="23"/>
    </location>
</feature>
<dbReference type="PANTHER" id="PTHR48023:SF6">
    <property type="entry name" value="D-XYLOSE-PROTON SYMPORTER-LIKE 3, CHLOROPLASTIC"/>
    <property type="match status" value="1"/>
</dbReference>
<dbReference type="InterPro" id="IPR005828">
    <property type="entry name" value="MFS_sugar_transport-like"/>
</dbReference>
<evidence type="ECO:0000259" key="8">
    <source>
        <dbReference type="PROSITE" id="PS50850"/>
    </source>
</evidence>
<proteinExistence type="predicted"/>
<gene>
    <name evidence="9" type="ORF">SETIT_1G057900v2</name>
</gene>
<dbReference type="Pfam" id="PF00083">
    <property type="entry name" value="Sugar_tr"/>
    <property type="match status" value="1"/>
</dbReference>
<comment type="subcellular location">
    <subcellularLocation>
        <location evidence="1">Membrane</location>
        <topology evidence="1">Multi-pass membrane protein</topology>
    </subcellularLocation>
</comment>
<reference evidence="9" key="2">
    <citation type="submission" date="2015-07" db="EMBL/GenBank/DDBJ databases">
        <authorList>
            <person name="Noorani M."/>
        </authorList>
    </citation>
    <scope>NUCLEOTIDE SEQUENCE</scope>
    <source>
        <strain evidence="9">Yugu1</strain>
    </source>
</reference>
<evidence type="ECO:0000313" key="9">
    <source>
        <dbReference type="EMBL" id="RCV05129.1"/>
    </source>
</evidence>
<dbReference type="InterPro" id="IPR020846">
    <property type="entry name" value="MFS_dom"/>
</dbReference>
<dbReference type="GO" id="GO:0016020">
    <property type="term" value="C:membrane"/>
    <property type="evidence" value="ECO:0007669"/>
    <property type="project" value="UniProtKB-SubCell"/>
</dbReference>
<feature type="transmembrane region" description="Helical" evidence="7">
    <location>
        <begin position="38"/>
        <end position="60"/>
    </location>
</feature>
<dbReference type="AlphaFoldDB" id="A0A368PHH4"/>
<dbReference type="InterPro" id="IPR036259">
    <property type="entry name" value="MFS_trans_sf"/>
</dbReference>
<dbReference type="InterPro" id="IPR003663">
    <property type="entry name" value="Sugar/inositol_transpt"/>
</dbReference>
<protein>
    <recommendedName>
        <fullName evidence="8">Major facilitator superfamily (MFS) profile domain-containing protein</fullName>
    </recommendedName>
</protein>
<dbReference type="OrthoDB" id="6612291at2759"/>
<sequence>MRKVRAMPGVAPPRRGTRPSRGHPSYSVLIDHCSEPRFLFPALGGLLFGYDIGATSGATISVQSADLSGTTWFNRSSVQLGLVASGSLYGALGGSILAHRIADFLGRRIELVTAAALYILGALVTGFAPNFVGLIIGRILYGIGIGLRLLLRKYVEH</sequence>
<evidence type="ECO:0000256" key="6">
    <source>
        <dbReference type="SAM" id="MobiDB-lite"/>
    </source>
</evidence>
<dbReference type="GO" id="GO:0022857">
    <property type="term" value="F:transmembrane transporter activity"/>
    <property type="evidence" value="ECO:0007669"/>
    <property type="project" value="InterPro"/>
</dbReference>
<organism evidence="9">
    <name type="scientific">Setaria italica</name>
    <name type="common">Foxtail millet</name>
    <name type="synonym">Panicum italicum</name>
    <dbReference type="NCBI Taxonomy" id="4555"/>
    <lineage>
        <taxon>Eukaryota</taxon>
        <taxon>Viridiplantae</taxon>
        <taxon>Streptophyta</taxon>
        <taxon>Embryophyta</taxon>
        <taxon>Tracheophyta</taxon>
        <taxon>Spermatophyta</taxon>
        <taxon>Magnoliopsida</taxon>
        <taxon>Liliopsida</taxon>
        <taxon>Poales</taxon>
        <taxon>Poaceae</taxon>
        <taxon>PACMAD clade</taxon>
        <taxon>Panicoideae</taxon>
        <taxon>Panicodae</taxon>
        <taxon>Paniceae</taxon>
        <taxon>Cenchrinae</taxon>
        <taxon>Setaria</taxon>
    </lineage>
</organism>
<evidence type="ECO:0000256" key="7">
    <source>
        <dbReference type="SAM" id="Phobius"/>
    </source>
</evidence>
<evidence type="ECO:0000256" key="2">
    <source>
        <dbReference type="ARBA" id="ARBA00022448"/>
    </source>
</evidence>
<dbReference type="EMBL" id="CM003528">
    <property type="protein sequence ID" value="RCV05129.1"/>
    <property type="molecule type" value="Genomic_DNA"/>
</dbReference>
<accession>A0A368PHH4</accession>
<feature type="transmembrane region" description="Helical" evidence="7">
    <location>
        <begin position="111"/>
        <end position="128"/>
    </location>
</feature>
<keyword evidence="3 7" id="KW-0812">Transmembrane</keyword>
<dbReference type="PROSITE" id="PS50850">
    <property type="entry name" value="MFS"/>
    <property type="match status" value="1"/>
</dbReference>
<feature type="transmembrane region" description="Helical" evidence="7">
    <location>
        <begin position="80"/>
        <end position="99"/>
    </location>
</feature>
<evidence type="ECO:0000256" key="1">
    <source>
        <dbReference type="ARBA" id="ARBA00004141"/>
    </source>
</evidence>
<dbReference type="InterPro" id="IPR050820">
    <property type="entry name" value="MFS_Sugar_Transporter"/>
</dbReference>
<dbReference type="EMBL" id="CM003528">
    <property type="protein sequence ID" value="RCV05130.1"/>
    <property type="molecule type" value="Genomic_DNA"/>
</dbReference>
<name>A0A368PHH4_SETIT</name>
<evidence type="ECO:0000256" key="5">
    <source>
        <dbReference type="ARBA" id="ARBA00023136"/>
    </source>
</evidence>
<dbReference type="Gene3D" id="1.20.1250.20">
    <property type="entry name" value="MFS general substrate transporter like domains"/>
    <property type="match status" value="1"/>
</dbReference>
<feature type="transmembrane region" description="Helical" evidence="7">
    <location>
        <begin position="134"/>
        <end position="151"/>
    </location>
</feature>
<dbReference type="PANTHER" id="PTHR48023">
    <property type="entry name" value="D-XYLOSE-PROTON SYMPORTER-LIKE 2"/>
    <property type="match status" value="1"/>
</dbReference>
<keyword evidence="4 7" id="KW-1133">Transmembrane helix</keyword>